<dbReference type="InterPro" id="IPR001915">
    <property type="entry name" value="Peptidase_M48"/>
</dbReference>
<reference evidence="10" key="1">
    <citation type="submission" date="2016-10" db="EMBL/GenBank/DDBJ databases">
        <authorList>
            <person name="Varghese N."/>
            <person name="Submissions S."/>
        </authorList>
    </citation>
    <scope>NUCLEOTIDE SEQUENCE [LARGE SCALE GENOMIC DNA]</scope>
    <source>
        <strain evidence="10">IBRC-M 10761</strain>
    </source>
</reference>
<evidence type="ECO:0000256" key="2">
    <source>
        <dbReference type="ARBA" id="ARBA00022723"/>
    </source>
</evidence>
<evidence type="ECO:0000256" key="3">
    <source>
        <dbReference type="ARBA" id="ARBA00022801"/>
    </source>
</evidence>
<dbReference type="CDD" id="cd07331">
    <property type="entry name" value="M48C_Oma1_like"/>
    <property type="match status" value="1"/>
</dbReference>
<proteinExistence type="inferred from homology"/>
<comment type="cofactor">
    <cofactor evidence="6">
        <name>Zn(2+)</name>
        <dbReference type="ChEBI" id="CHEBI:29105"/>
    </cofactor>
    <text evidence="6">Binds 1 zinc ion per subunit.</text>
</comment>
<keyword evidence="1 6" id="KW-0645">Protease</keyword>
<evidence type="ECO:0000256" key="7">
    <source>
        <dbReference type="SAM" id="SignalP"/>
    </source>
</evidence>
<keyword evidence="2" id="KW-0479">Metal-binding</keyword>
<feature type="chain" id="PRO_5011530852" evidence="7">
    <location>
        <begin position="20"/>
        <end position="267"/>
    </location>
</feature>
<keyword evidence="4 6" id="KW-0862">Zinc</keyword>
<evidence type="ECO:0000313" key="10">
    <source>
        <dbReference type="Proteomes" id="UP000199403"/>
    </source>
</evidence>
<evidence type="ECO:0000259" key="8">
    <source>
        <dbReference type="Pfam" id="PF01435"/>
    </source>
</evidence>
<dbReference type="GO" id="GO:0016020">
    <property type="term" value="C:membrane"/>
    <property type="evidence" value="ECO:0007669"/>
    <property type="project" value="TreeGrafter"/>
</dbReference>
<evidence type="ECO:0000256" key="1">
    <source>
        <dbReference type="ARBA" id="ARBA00022670"/>
    </source>
</evidence>
<feature type="signal peptide" evidence="7">
    <location>
        <begin position="1"/>
        <end position="19"/>
    </location>
</feature>
<dbReference type="RefSeq" id="WP_092175693.1">
    <property type="nucleotide sequence ID" value="NZ_FNZH01000004.1"/>
</dbReference>
<protein>
    <submittedName>
        <fullName evidence="9">Peptidase family M48</fullName>
    </submittedName>
</protein>
<comment type="similarity">
    <text evidence="6">Belongs to the peptidase M48 family.</text>
</comment>
<dbReference type="GO" id="GO:0004222">
    <property type="term" value="F:metalloendopeptidase activity"/>
    <property type="evidence" value="ECO:0007669"/>
    <property type="project" value="InterPro"/>
</dbReference>
<gene>
    <name evidence="9" type="ORF">SAMN05192553_104327</name>
</gene>
<evidence type="ECO:0000313" key="9">
    <source>
        <dbReference type="EMBL" id="SEJ50176.1"/>
    </source>
</evidence>
<dbReference type="GO" id="GO:0051603">
    <property type="term" value="P:proteolysis involved in protein catabolic process"/>
    <property type="evidence" value="ECO:0007669"/>
    <property type="project" value="TreeGrafter"/>
</dbReference>
<keyword evidence="5 6" id="KW-0482">Metalloprotease</keyword>
<dbReference type="PANTHER" id="PTHR22726:SF1">
    <property type="entry name" value="METALLOENDOPEPTIDASE OMA1, MITOCHONDRIAL"/>
    <property type="match status" value="1"/>
</dbReference>
<dbReference type="Pfam" id="PF01435">
    <property type="entry name" value="Peptidase_M48"/>
    <property type="match status" value="1"/>
</dbReference>
<dbReference type="PANTHER" id="PTHR22726">
    <property type="entry name" value="METALLOENDOPEPTIDASE OMA1"/>
    <property type="match status" value="1"/>
</dbReference>
<dbReference type="OrthoDB" id="9810445at2"/>
<dbReference type="EMBL" id="FNZH01000004">
    <property type="protein sequence ID" value="SEJ50176.1"/>
    <property type="molecule type" value="Genomic_DNA"/>
</dbReference>
<dbReference type="InterPro" id="IPR051156">
    <property type="entry name" value="Mito/Outer_Membr_Metalloprot"/>
</dbReference>
<evidence type="ECO:0000256" key="5">
    <source>
        <dbReference type="ARBA" id="ARBA00023049"/>
    </source>
</evidence>
<dbReference type="Proteomes" id="UP000199403">
    <property type="component" value="Unassembled WGS sequence"/>
</dbReference>
<sequence>MYKKITALLLFGLFAYSCATVPLSGRRQLSIVSNAEVLPLSYDQYGEVLKDSKILTNTREGKQVVTVGRRIASAVEKYLEETGHSEITDGFAWEFNLLESEQVNAWCMPGGKVAFYTGILPVCQDETGIAVVMGHEVAHAIASHARERMSQGMVANGLLGGLQAAMGENPSLTQTIFLQAVGFGGQVGMLKFSRDQELEADQLGLIFMAIAGYDPREAPTFWERMNAQASGERPPEFLSTHPGPERRIDQLNEQMDKAMEYYQANRR</sequence>
<keyword evidence="7" id="KW-0732">Signal</keyword>
<dbReference type="AlphaFoldDB" id="A0A1H6ZBS3"/>
<organism evidence="9 10">
    <name type="scientific">Cyclobacterium xiamenense</name>
    <dbReference type="NCBI Taxonomy" id="1297121"/>
    <lineage>
        <taxon>Bacteria</taxon>
        <taxon>Pseudomonadati</taxon>
        <taxon>Bacteroidota</taxon>
        <taxon>Cytophagia</taxon>
        <taxon>Cytophagales</taxon>
        <taxon>Cyclobacteriaceae</taxon>
        <taxon>Cyclobacterium</taxon>
    </lineage>
</organism>
<evidence type="ECO:0000256" key="6">
    <source>
        <dbReference type="RuleBase" id="RU003983"/>
    </source>
</evidence>
<dbReference type="Gene3D" id="3.30.2010.10">
    <property type="entry name" value="Metalloproteases ('zincins'), catalytic domain"/>
    <property type="match status" value="1"/>
</dbReference>
<dbReference type="STRING" id="1416801.SAMN05192553_104327"/>
<dbReference type="GO" id="GO:0046872">
    <property type="term" value="F:metal ion binding"/>
    <property type="evidence" value="ECO:0007669"/>
    <property type="project" value="UniProtKB-KW"/>
</dbReference>
<evidence type="ECO:0000256" key="4">
    <source>
        <dbReference type="ARBA" id="ARBA00022833"/>
    </source>
</evidence>
<feature type="domain" description="Peptidase M48" evidence="8">
    <location>
        <begin position="71"/>
        <end position="253"/>
    </location>
</feature>
<keyword evidence="3 6" id="KW-0378">Hydrolase</keyword>
<name>A0A1H6ZBS3_9BACT</name>
<accession>A0A1H6ZBS3</accession>
<keyword evidence="10" id="KW-1185">Reference proteome</keyword>
<dbReference type="PROSITE" id="PS51257">
    <property type="entry name" value="PROKAR_LIPOPROTEIN"/>
    <property type="match status" value="1"/>
</dbReference>